<keyword evidence="2" id="KW-0813">Transport</keyword>
<dbReference type="GO" id="GO:0022857">
    <property type="term" value="F:transmembrane transporter activity"/>
    <property type="evidence" value="ECO:0007669"/>
    <property type="project" value="InterPro"/>
</dbReference>
<keyword evidence="3 6" id="KW-0812">Transmembrane</keyword>
<feature type="transmembrane region" description="Helical" evidence="6">
    <location>
        <begin position="231"/>
        <end position="253"/>
    </location>
</feature>
<keyword evidence="4 6" id="KW-1133">Transmembrane helix</keyword>
<dbReference type="GO" id="GO:0016020">
    <property type="term" value="C:membrane"/>
    <property type="evidence" value="ECO:0007669"/>
    <property type="project" value="UniProtKB-SubCell"/>
</dbReference>
<feature type="transmembrane region" description="Helical" evidence="6">
    <location>
        <begin position="305"/>
        <end position="324"/>
    </location>
</feature>
<evidence type="ECO:0000256" key="5">
    <source>
        <dbReference type="ARBA" id="ARBA00023136"/>
    </source>
</evidence>
<feature type="transmembrane region" description="Helical" evidence="6">
    <location>
        <begin position="344"/>
        <end position="362"/>
    </location>
</feature>
<evidence type="ECO:0000256" key="1">
    <source>
        <dbReference type="ARBA" id="ARBA00004141"/>
    </source>
</evidence>
<keyword evidence="5 6" id="KW-0472">Membrane</keyword>
<dbReference type="EMBL" id="AMGY01000005">
    <property type="protein sequence ID" value="EXJ82797.1"/>
    <property type="molecule type" value="Genomic_DNA"/>
</dbReference>
<evidence type="ECO:0008006" key="9">
    <source>
        <dbReference type="Google" id="ProtNLM"/>
    </source>
</evidence>
<dbReference type="PANTHER" id="PTHR43791">
    <property type="entry name" value="PERMEASE-RELATED"/>
    <property type="match status" value="1"/>
</dbReference>
<dbReference type="RefSeq" id="XP_007734920.1">
    <property type="nucleotide sequence ID" value="XM_007736730.1"/>
</dbReference>
<dbReference type="AlphaFoldDB" id="W9XQH4"/>
<dbReference type="Proteomes" id="UP000019478">
    <property type="component" value="Unassembled WGS sequence"/>
</dbReference>
<evidence type="ECO:0000256" key="4">
    <source>
        <dbReference type="ARBA" id="ARBA00022989"/>
    </source>
</evidence>
<keyword evidence="8" id="KW-1185">Reference proteome</keyword>
<dbReference type="InterPro" id="IPR036259">
    <property type="entry name" value="MFS_trans_sf"/>
</dbReference>
<reference evidence="7 8" key="1">
    <citation type="submission" date="2013-03" db="EMBL/GenBank/DDBJ databases">
        <title>The Genome Sequence of Capronia epimyces CBS 606.96.</title>
        <authorList>
            <consortium name="The Broad Institute Genomics Platform"/>
            <person name="Cuomo C."/>
            <person name="de Hoog S."/>
            <person name="Gorbushina A."/>
            <person name="Walker B."/>
            <person name="Young S.K."/>
            <person name="Zeng Q."/>
            <person name="Gargeya S."/>
            <person name="Fitzgerald M."/>
            <person name="Haas B."/>
            <person name="Abouelleil A."/>
            <person name="Allen A.W."/>
            <person name="Alvarado L."/>
            <person name="Arachchi H.M."/>
            <person name="Berlin A.M."/>
            <person name="Chapman S.B."/>
            <person name="Gainer-Dewar J."/>
            <person name="Goldberg J."/>
            <person name="Griggs A."/>
            <person name="Gujja S."/>
            <person name="Hansen M."/>
            <person name="Howarth C."/>
            <person name="Imamovic A."/>
            <person name="Ireland A."/>
            <person name="Larimer J."/>
            <person name="McCowan C."/>
            <person name="Murphy C."/>
            <person name="Pearson M."/>
            <person name="Poon T.W."/>
            <person name="Priest M."/>
            <person name="Roberts A."/>
            <person name="Saif S."/>
            <person name="Shea T."/>
            <person name="Sisk P."/>
            <person name="Sykes S."/>
            <person name="Wortman J."/>
            <person name="Nusbaum C."/>
            <person name="Birren B."/>
        </authorList>
    </citation>
    <scope>NUCLEOTIDE SEQUENCE [LARGE SCALE GENOMIC DNA]</scope>
    <source>
        <strain evidence="7 8">CBS 606.96</strain>
    </source>
</reference>
<feature type="transmembrane region" description="Helical" evidence="6">
    <location>
        <begin position="371"/>
        <end position="390"/>
    </location>
</feature>
<dbReference type="PANTHER" id="PTHR43791:SF91">
    <property type="entry name" value="MAJOR FACILITATOR SUPERFAMILY (MFS) PROFILE DOMAIN-CONTAINING PROTEIN-RELATED"/>
    <property type="match status" value="1"/>
</dbReference>
<feature type="transmembrane region" description="Helical" evidence="6">
    <location>
        <begin position="396"/>
        <end position="417"/>
    </location>
</feature>
<dbReference type="OrthoDB" id="2985014at2759"/>
<dbReference type="Pfam" id="PF07690">
    <property type="entry name" value="MFS_1"/>
    <property type="match status" value="1"/>
</dbReference>
<feature type="transmembrane region" description="Helical" evidence="6">
    <location>
        <begin position="198"/>
        <end position="219"/>
    </location>
</feature>
<organism evidence="7 8">
    <name type="scientific">Capronia epimyces CBS 606.96</name>
    <dbReference type="NCBI Taxonomy" id="1182542"/>
    <lineage>
        <taxon>Eukaryota</taxon>
        <taxon>Fungi</taxon>
        <taxon>Dikarya</taxon>
        <taxon>Ascomycota</taxon>
        <taxon>Pezizomycotina</taxon>
        <taxon>Eurotiomycetes</taxon>
        <taxon>Chaetothyriomycetidae</taxon>
        <taxon>Chaetothyriales</taxon>
        <taxon>Herpotrichiellaceae</taxon>
        <taxon>Capronia</taxon>
    </lineage>
</organism>
<dbReference type="eggNOG" id="KOG2533">
    <property type="taxonomic scope" value="Eukaryota"/>
</dbReference>
<comment type="subcellular location">
    <subcellularLocation>
        <location evidence="1">Membrane</location>
        <topology evidence="1">Multi-pass membrane protein</topology>
    </subcellularLocation>
</comment>
<feature type="transmembrane region" description="Helical" evidence="6">
    <location>
        <begin position="461"/>
        <end position="482"/>
    </location>
</feature>
<proteinExistence type="predicted"/>
<feature type="transmembrane region" description="Helical" evidence="6">
    <location>
        <begin position="163"/>
        <end position="186"/>
    </location>
</feature>
<dbReference type="SUPFAM" id="SSF103473">
    <property type="entry name" value="MFS general substrate transporter"/>
    <property type="match status" value="1"/>
</dbReference>
<evidence type="ECO:0000313" key="7">
    <source>
        <dbReference type="EMBL" id="EXJ82797.1"/>
    </source>
</evidence>
<evidence type="ECO:0000256" key="6">
    <source>
        <dbReference type="SAM" id="Phobius"/>
    </source>
</evidence>
<gene>
    <name evidence="7" type="ORF">A1O3_06612</name>
</gene>
<sequence>MPAPVDISTSVSALDLDSEKQYPAVTSAPKDGLVHQKQTEDERAAFLATFTLEEEKKILRKIDYHFLLLLGLMHMTKSIDTASAASVKVLQVGQPSNILKELHMTADQYNWVQTFYYFGYIFFEAPMVATMKKMLPHRYYARILVSWGTILACHAALKGKEGFYTARFFMGLMEAGLLPGHFAQLVSWYRTEDMHKPVMWYTCLQNCSGIIGSLLVYGVSYLDGRCGMSAWRWVFLIEGVATIAFGIVVYFLWPDYPKSKTSARWLSEREQDFIEARLSENAPRTAEPAFSWQEVRQSLTDPMTWLFTGCQGFVNLGGFGLTWYTPTIVTDLGFAKLPRNQLLIIPPSAAAVLACIFAGWFMKKGYITRPLFAMLDLSCMVVCFILFFTISSRGGIYAACIIATAFYWMYFPIFYPWRTANLRGATRTAVSIGISNGLAQCGGAIGPQLFRSKWKHNRYRNSFAICASFVITAWFVNAYTWWVTRNVECDVQRIRHRRKEAAKEGRVLNDDDIKVFEERQFYQGLHRKTDG</sequence>
<dbReference type="InterPro" id="IPR011701">
    <property type="entry name" value="MFS"/>
</dbReference>
<comment type="caution">
    <text evidence="7">The sequence shown here is derived from an EMBL/GenBank/DDBJ whole genome shotgun (WGS) entry which is preliminary data.</text>
</comment>
<evidence type="ECO:0000256" key="2">
    <source>
        <dbReference type="ARBA" id="ARBA00022448"/>
    </source>
</evidence>
<dbReference type="GeneID" id="19170720"/>
<name>W9XQH4_9EURO</name>
<dbReference type="Gene3D" id="1.20.1250.20">
    <property type="entry name" value="MFS general substrate transporter like domains"/>
    <property type="match status" value="2"/>
</dbReference>
<evidence type="ECO:0000313" key="8">
    <source>
        <dbReference type="Proteomes" id="UP000019478"/>
    </source>
</evidence>
<dbReference type="HOGENOM" id="CLU_001265_0_0_1"/>
<accession>W9XQH4</accession>
<evidence type="ECO:0000256" key="3">
    <source>
        <dbReference type="ARBA" id="ARBA00022692"/>
    </source>
</evidence>
<protein>
    <recommendedName>
        <fullName evidence="9">Major facilitator superfamily (MFS) profile domain-containing protein</fullName>
    </recommendedName>
</protein>